<dbReference type="Proteomes" id="UP001197626">
    <property type="component" value="Chromosome"/>
</dbReference>
<accession>A0ABY3PD28</accession>
<name>A0ABY3PD28_9STAP</name>
<keyword evidence="2" id="KW-1185">Reference proteome</keyword>
<protein>
    <submittedName>
        <fullName evidence="1">Uncharacterized protein</fullName>
    </submittedName>
</protein>
<reference evidence="1 2" key="1">
    <citation type="journal article" date="2022" name="Pathogens">
        <title>Staphylococcus ratti sp. nov. Isolated from a Lab Rat.</title>
        <authorList>
            <person name="Kovarovic V."/>
            <person name="Sedlacek I."/>
            <person name="Petras P."/>
            <person name="Kralova S."/>
            <person name="Maslanova I."/>
            <person name="Svec P."/>
            <person name="Neumann-Schaal M."/>
            <person name="Botka T."/>
            <person name="Gelbicova T."/>
            <person name="Stankova E."/>
            <person name="Doskar J."/>
            <person name="Pantucek R."/>
        </authorList>
    </citation>
    <scope>NUCLEOTIDE SEQUENCE [LARGE SCALE GENOMIC DNA]</scope>
    <source>
        <strain evidence="1 2">CCM 9025</strain>
    </source>
</reference>
<dbReference type="EMBL" id="CP086654">
    <property type="protein sequence ID" value="UEX90242.1"/>
    <property type="molecule type" value="Genomic_DNA"/>
</dbReference>
<proteinExistence type="predicted"/>
<evidence type="ECO:0000313" key="1">
    <source>
        <dbReference type="EMBL" id="UEX90242.1"/>
    </source>
</evidence>
<gene>
    <name evidence="1" type="ORF">LN051_00795</name>
</gene>
<dbReference type="RefSeq" id="WP_229292738.1">
    <property type="nucleotide sequence ID" value="NZ_CP086654.1"/>
</dbReference>
<evidence type="ECO:0000313" key="2">
    <source>
        <dbReference type="Proteomes" id="UP001197626"/>
    </source>
</evidence>
<organism evidence="1 2">
    <name type="scientific">Staphylococcus ratti</name>
    <dbReference type="NCBI Taxonomy" id="2892440"/>
    <lineage>
        <taxon>Bacteria</taxon>
        <taxon>Bacillati</taxon>
        <taxon>Bacillota</taxon>
        <taxon>Bacilli</taxon>
        <taxon>Bacillales</taxon>
        <taxon>Staphylococcaceae</taxon>
        <taxon>Staphylococcus</taxon>
    </lineage>
</organism>
<sequence>MNEGISYEVSDNGSAKLVYDTTGKIETLPSEAKDKHGKPVVLAYEANGKDLKISIIDKSTTIQTRGWKEGLKCGLGTAEVLV</sequence>